<feature type="domain" description="CopC" evidence="6">
    <location>
        <begin position="33"/>
        <end position="129"/>
    </location>
</feature>
<accession>A0ABV2QL37</accession>
<feature type="compositionally biased region" description="Low complexity" evidence="3">
    <location>
        <begin position="151"/>
        <end position="164"/>
    </location>
</feature>
<feature type="transmembrane region" description="Helical" evidence="4">
    <location>
        <begin position="187"/>
        <end position="208"/>
    </location>
</feature>
<dbReference type="SUPFAM" id="SSF81296">
    <property type="entry name" value="E set domains"/>
    <property type="match status" value="1"/>
</dbReference>
<keyword evidence="4" id="KW-0812">Transmembrane</keyword>
<keyword evidence="4" id="KW-1133">Transmembrane helix</keyword>
<dbReference type="Gene3D" id="2.60.40.1220">
    <property type="match status" value="1"/>
</dbReference>
<keyword evidence="4" id="KW-0472">Membrane</keyword>
<evidence type="ECO:0000259" key="6">
    <source>
        <dbReference type="Pfam" id="PF04234"/>
    </source>
</evidence>
<gene>
    <name evidence="7" type="ORF">ABIE21_001254</name>
</gene>
<dbReference type="Proteomes" id="UP001549257">
    <property type="component" value="Unassembled WGS sequence"/>
</dbReference>
<comment type="caution">
    <text evidence="7">The sequence shown here is derived from an EMBL/GenBank/DDBJ whole genome shotgun (WGS) entry which is preliminary data.</text>
</comment>
<evidence type="ECO:0000256" key="4">
    <source>
        <dbReference type="SAM" id="Phobius"/>
    </source>
</evidence>
<dbReference type="EMBL" id="JBEPSJ010000001">
    <property type="protein sequence ID" value="MET4581764.1"/>
    <property type="molecule type" value="Genomic_DNA"/>
</dbReference>
<dbReference type="InterPro" id="IPR007348">
    <property type="entry name" value="CopC_dom"/>
</dbReference>
<feature type="chain" id="PRO_5046789866" evidence="5">
    <location>
        <begin position="28"/>
        <end position="226"/>
    </location>
</feature>
<dbReference type="Pfam" id="PF04234">
    <property type="entry name" value="CopC"/>
    <property type="match status" value="1"/>
</dbReference>
<evidence type="ECO:0000256" key="3">
    <source>
        <dbReference type="SAM" id="MobiDB-lite"/>
    </source>
</evidence>
<keyword evidence="1 5" id="KW-0732">Signal</keyword>
<evidence type="ECO:0000313" key="7">
    <source>
        <dbReference type="EMBL" id="MET4581764.1"/>
    </source>
</evidence>
<sequence length="226" mass="22821">MAGHRLRRVTAVALGATVAIGAVLTFAAPARAHDAVVASTPSPDEVLTTLPAEFSVTASQTIVAPEGAEANFGLRITDAAGLFYQDGCVSIVDDTMSTPAALGEAGAYTLTWQYVSSDGHPTSGTVPFTWAPPADFVPSVGEAEPRVCGDEAPAATTPEPEMTTQADEPSSTPAPPAASDGETGTTLLWLGGAALAIVVAIAATLLLVRPKKEPGADSEAATPPVE</sequence>
<dbReference type="InterPro" id="IPR014756">
    <property type="entry name" value="Ig_E-set"/>
</dbReference>
<organism evidence="7 8">
    <name type="scientific">Conyzicola nivalis</name>
    <dbReference type="NCBI Taxonomy" id="1477021"/>
    <lineage>
        <taxon>Bacteria</taxon>
        <taxon>Bacillati</taxon>
        <taxon>Actinomycetota</taxon>
        <taxon>Actinomycetes</taxon>
        <taxon>Micrococcales</taxon>
        <taxon>Microbacteriaceae</taxon>
        <taxon>Conyzicola</taxon>
    </lineage>
</organism>
<keyword evidence="8" id="KW-1185">Reference proteome</keyword>
<dbReference type="InterPro" id="IPR014755">
    <property type="entry name" value="Cu-Rt/internalin_Ig-like"/>
</dbReference>
<name>A0ABV2QL37_9MICO</name>
<evidence type="ECO:0000256" key="2">
    <source>
        <dbReference type="ARBA" id="ARBA00023008"/>
    </source>
</evidence>
<dbReference type="RefSeq" id="WP_354023927.1">
    <property type="nucleotide sequence ID" value="NZ_JBEPSJ010000001.1"/>
</dbReference>
<keyword evidence="2" id="KW-0186">Copper</keyword>
<protein>
    <submittedName>
        <fullName evidence="7">Methionine-rich copper-binding protein CopC</fullName>
    </submittedName>
</protein>
<feature type="region of interest" description="Disordered" evidence="3">
    <location>
        <begin position="140"/>
        <end position="183"/>
    </location>
</feature>
<evidence type="ECO:0000313" key="8">
    <source>
        <dbReference type="Proteomes" id="UP001549257"/>
    </source>
</evidence>
<evidence type="ECO:0000256" key="1">
    <source>
        <dbReference type="ARBA" id="ARBA00022729"/>
    </source>
</evidence>
<reference evidence="7 8" key="1">
    <citation type="submission" date="2024-06" db="EMBL/GenBank/DDBJ databases">
        <title>Sorghum-associated microbial communities from plants grown in Nebraska, USA.</title>
        <authorList>
            <person name="Schachtman D."/>
        </authorList>
    </citation>
    <scope>NUCLEOTIDE SEQUENCE [LARGE SCALE GENOMIC DNA]</scope>
    <source>
        <strain evidence="7 8">2857</strain>
    </source>
</reference>
<proteinExistence type="predicted"/>
<feature type="signal peptide" evidence="5">
    <location>
        <begin position="1"/>
        <end position="27"/>
    </location>
</feature>
<evidence type="ECO:0000256" key="5">
    <source>
        <dbReference type="SAM" id="SignalP"/>
    </source>
</evidence>